<dbReference type="Gene3D" id="3.20.20.70">
    <property type="entry name" value="Aldolase class I"/>
    <property type="match status" value="1"/>
</dbReference>
<evidence type="ECO:0000256" key="4">
    <source>
        <dbReference type="ARBA" id="ARBA00022630"/>
    </source>
</evidence>
<dbReference type="FunFam" id="3.20.20.70:FF:000154">
    <property type="entry name" value="Probable nitronate monooxygenase"/>
    <property type="match status" value="1"/>
</dbReference>
<dbReference type="CDD" id="cd04730">
    <property type="entry name" value="NPD_like"/>
    <property type="match status" value="1"/>
</dbReference>
<proteinExistence type="inferred from homology"/>
<dbReference type="Pfam" id="PF03060">
    <property type="entry name" value="NMO"/>
    <property type="match status" value="1"/>
</dbReference>
<gene>
    <name evidence="12" type="ORF">EPI11_05940</name>
</gene>
<organism evidence="12 13">
    <name type="scientific">Flavobacterium cerinum</name>
    <dbReference type="NCBI Taxonomy" id="2502784"/>
    <lineage>
        <taxon>Bacteria</taxon>
        <taxon>Pseudomonadati</taxon>
        <taxon>Bacteroidota</taxon>
        <taxon>Flavobacteriia</taxon>
        <taxon>Flavobacteriales</taxon>
        <taxon>Flavobacteriaceae</taxon>
        <taxon>Flavobacterium</taxon>
    </lineage>
</organism>
<evidence type="ECO:0000256" key="6">
    <source>
        <dbReference type="ARBA" id="ARBA00022741"/>
    </source>
</evidence>
<evidence type="ECO:0000256" key="11">
    <source>
        <dbReference type="ARBA" id="ARBA00067136"/>
    </source>
</evidence>
<keyword evidence="4" id="KW-0285">Flavoprotein</keyword>
<dbReference type="AlphaFoldDB" id="A0A444HCL8"/>
<dbReference type="Proteomes" id="UP000287527">
    <property type="component" value="Unassembled WGS sequence"/>
</dbReference>
<keyword evidence="8 12" id="KW-0503">Monooxygenase</keyword>
<dbReference type="InterPro" id="IPR004136">
    <property type="entry name" value="NMO"/>
</dbReference>
<comment type="catalytic activity">
    <reaction evidence="10">
        <text>3 propionate 3-nitronate + 3 O2 + H2O = 3 3-oxopropanoate + 2 nitrate + nitrite + H2O2 + 3 H(+)</text>
        <dbReference type="Rhea" id="RHEA:57332"/>
        <dbReference type="ChEBI" id="CHEBI:15377"/>
        <dbReference type="ChEBI" id="CHEBI:15378"/>
        <dbReference type="ChEBI" id="CHEBI:15379"/>
        <dbReference type="ChEBI" id="CHEBI:16240"/>
        <dbReference type="ChEBI" id="CHEBI:16301"/>
        <dbReference type="ChEBI" id="CHEBI:17632"/>
        <dbReference type="ChEBI" id="CHEBI:33190"/>
        <dbReference type="ChEBI" id="CHEBI:136067"/>
    </reaction>
</comment>
<comment type="similarity">
    <text evidence="2">Belongs to the nitronate monooxygenase family. NMO class I subfamily.</text>
</comment>
<comment type="caution">
    <text evidence="12">The sequence shown here is derived from an EMBL/GenBank/DDBJ whole genome shotgun (WGS) entry which is preliminary data.</text>
</comment>
<dbReference type="OrthoDB" id="9778912at2"/>
<evidence type="ECO:0000256" key="10">
    <source>
        <dbReference type="ARBA" id="ARBA00049401"/>
    </source>
</evidence>
<dbReference type="SUPFAM" id="SSF51412">
    <property type="entry name" value="Inosine monophosphate dehydrogenase (IMPDH)"/>
    <property type="match status" value="1"/>
</dbReference>
<keyword evidence="5" id="KW-0288">FMN</keyword>
<keyword evidence="3" id="KW-0216">Detoxification</keyword>
<evidence type="ECO:0000256" key="1">
    <source>
        <dbReference type="ARBA" id="ARBA00001917"/>
    </source>
</evidence>
<comment type="cofactor">
    <cofactor evidence="1">
        <name>FMN</name>
        <dbReference type="ChEBI" id="CHEBI:58210"/>
    </cofactor>
</comment>
<accession>A0A444HCL8</accession>
<evidence type="ECO:0000313" key="13">
    <source>
        <dbReference type="Proteomes" id="UP000287527"/>
    </source>
</evidence>
<keyword evidence="6" id="KW-0547">Nucleotide-binding</keyword>
<evidence type="ECO:0000256" key="9">
    <source>
        <dbReference type="ARBA" id="ARBA00031155"/>
    </source>
</evidence>
<name>A0A444HCL8_9FLAO</name>
<reference evidence="12 13" key="1">
    <citation type="submission" date="2019-01" db="EMBL/GenBank/DDBJ databases">
        <title>Flavobacterium sp. nov.,isolated from freshwater.</title>
        <authorList>
            <person name="Zhang R."/>
            <person name="Du Z.-J."/>
        </authorList>
    </citation>
    <scope>NUCLEOTIDE SEQUENCE [LARGE SCALE GENOMIC DNA]</scope>
    <source>
        <strain evidence="12 13">1E403</strain>
    </source>
</reference>
<dbReference type="GO" id="GO:0000166">
    <property type="term" value="F:nucleotide binding"/>
    <property type="evidence" value="ECO:0007669"/>
    <property type="project" value="UniProtKB-KW"/>
</dbReference>
<evidence type="ECO:0000256" key="3">
    <source>
        <dbReference type="ARBA" id="ARBA00022575"/>
    </source>
</evidence>
<evidence type="ECO:0000256" key="5">
    <source>
        <dbReference type="ARBA" id="ARBA00022643"/>
    </source>
</evidence>
<dbReference type="GO" id="GO:0009636">
    <property type="term" value="P:response to toxic substance"/>
    <property type="evidence" value="ECO:0007669"/>
    <property type="project" value="UniProtKB-KW"/>
</dbReference>
<keyword evidence="7" id="KW-0560">Oxidoreductase</keyword>
<dbReference type="RefSeq" id="WP_128389028.1">
    <property type="nucleotide sequence ID" value="NZ_SBII01000003.1"/>
</dbReference>
<keyword evidence="13" id="KW-1185">Reference proteome</keyword>
<dbReference type="InterPro" id="IPR013785">
    <property type="entry name" value="Aldolase_TIM"/>
</dbReference>
<evidence type="ECO:0000256" key="7">
    <source>
        <dbReference type="ARBA" id="ARBA00023002"/>
    </source>
</evidence>
<sequence>MIWQNKLTKLLGIQYPIIQAPMLGVTTPEMVAAVSNSGGLGSLPVGGLSPEITRERIQKTKALTNKPFAVNLFVNALDNVNLEEALAIQDFLDKLGKKHNLEFDRKSPGSFTFYSYKEQIDILIEENIPVVSFTFGWLDNDCIKQLKNNGAILIGTATSVKEAKLLEDTGIDAITAQGVEAGGHRGTFINDEPLPQVGLMSLLPQIVDNVSIPVLAAGGINDGRTIKAAFILGASAVQIGTAFIPSNESLAIPSYKDRLLQAQDTDTQLTKAFSGRWARGIRNTFMTETEQSGLTIPEYTIQNSITGPIRAAAIKQDNNQLTNMWSGQSAPKIKLETCSDIFKELIKQTESIKSI</sequence>
<dbReference type="EMBL" id="SBII01000003">
    <property type="protein sequence ID" value="RWX01491.1"/>
    <property type="molecule type" value="Genomic_DNA"/>
</dbReference>
<dbReference type="GO" id="GO:0018580">
    <property type="term" value="F:nitronate monooxygenase activity"/>
    <property type="evidence" value="ECO:0007669"/>
    <property type="project" value="InterPro"/>
</dbReference>
<dbReference type="PANTHER" id="PTHR42747">
    <property type="entry name" value="NITRONATE MONOOXYGENASE-RELATED"/>
    <property type="match status" value="1"/>
</dbReference>
<evidence type="ECO:0000313" key="12">
    <source>
        <dbReference type="EMBL" id="RWX01491.1"/>
    </source>
</evidence>
<evidence type="ECO:0000256" key="8">
    <source>
        <dbReference type="ARBA" id="ARBA00023033"/>
    </source>
</evidence>
<protein>
    <recommendedName>
        <fullName evidence="11">Nitronate monooxygenase</fullName>
    </recommendedName>
    <alternativeName>
        <fullName evidence="9">Propionate 3-nitronate monooxygenase</fullName>
    </alternativeName>
</protein>
<dbReference type="PANTHER" id="PTHR42747:SF3">
    <property type="entry name" value="NITRONATE MONOOXYGENASE-RELATED"/>
    <property type="match status" value="1"/>
</dbReference>
<evidence type="ECO:0000256" key="2">
    <source>
        <dbReference type="ARBA" id="ARBA00009881"/>
    </source>
</evidence>